<dbReference type="PANTHER" id="PTHR43441:SF11">
    <property type="entry name" value="RIBOSOMAL-PROTEIN-SERINE ACETYLTRANSFERASE"/>
    <property type="match status" value="1"/>
</dbReference>
<dbReference type="RefSeq" id="WP_007693332.1">
    <property type="nucleotide sequence ID" value="NZ_AJRK01000391.1"/>
</dbReference>
<dbReference type="InterPro" id="IPR000182">
    <property type="entry name" value="GNAT_dom"/>
</dbReference>
<evidence type="ECO:0000313" key="3">
    <source>
        <dbReference type="Proteomes" id="UP000011566"/>
    </source>
</evidence>
<dbReference type="GO" id="GO:1990189">
    <property type="term" value="F:protein N-terminal-serine acetyltransferase activity"/>
    <property type="evidence" value="ECO:0007669"/>
    <property type="project" value="TreeGrafter"/>
</dbReference>
<name>M0M205_9EURY</name>
<dbReference type="PROSITE" id="PS51186">
    <property type="entry name" value="GNAT"/>
    <property type="match status" value="1"/>
</dbReference>
<proteinExistence type="predicted"/>
<dbReference type="Proteomes" id="UP000011566">
    <property type="component" value="Unassembled WGS sequence"/>
</dbReference>
<organism evidence="2 3">
    <name type="scientific">Halococcus hamelinensis 100A6</name>
    <dbReference type="NCBI Taxonomy" id="1132509"/>
    <lineage>
        <taxon>Archaea</taxon>
        <taxon>Methanobacteriati</taxon>
        <taxon>Methanobacteriota</taxon>
        <taxon>Stenosarchaea group</taxon>
        <taxon>Halobacteria</taxon>
        <taxon>Halobacteriales</taxon>
        <taxon>Halococcaceae</taxon>
        <taxon>Halococcus</taxon>
    </lineage>
</organism>
<gene>
    <name evidence="2" type="ORF">C447_09757</name>
</gene>
<dbReference type="SUPFAM" id="SSF55729">
    <property type="entry name" value="Acyl-CoA N-acyltransferases (Nat)"/>
    <property type="match status" value="1"/>
</dbReference>
<dbReference type="PANTHER" id="PTHR43441">
    <property type="entry name" value="RIBOSOMAL-PROTEIN-SERINE ACETYLTRANSFERASE"/>
    <property type="match status" value="1"/>
</dbReference>
<dbReference type="Gene3D" id="3.40.630.30">
    <property type="match status" value="1"/>
</dbReference>
<dbReference type="PATRIC" id="fig|1132509.6.peg.2201"/>
<dbReference type="EMBL" id="AOMB01000030">
    <property type="protein sequence ID" value="EMA38430.1"/>
    <property type="molecule type" value="Genomic_DNA"/>
</dbReference>
<accession>M0M205</accession>
<dbReference type="OrthoDB" id="120213at2157"/>
<dbReference type="GO" id="GO:0005737">
    <property type="term" value="C:cytoplasm"/>
    <property type="evidence" value="ECO:0007669"/>
    <property type="project" value="TreeGrafter"/>
</dbReference>
<keyword evidence="3" id="KW-1185">Reference proteome</keyword>
<dbReference type="eggNOG" id="arCOG00842">
    <property type="taxonomic scope" value="Archaea"/>
</dbReference>
<dbReference type="InterPro" id="IPR016181">
    <property type="entry name" value="Acyl_CoA_acyltransferase"/>
</dbReference>
<reference evidence="2 3" key="1">
    <citation type="journal article" date="2014" name="PLoS Genet.">
        <title>Phylogenetically driven sequencing of extremely halophilic archaea reveals strategies for static and dynamic osmo-response.</title>
        <authorList>
            <person name="Becker E.A."/>
            <person name="Seitzer P.M."/>
            <person name="Tritt A."/>
            <person name="Larsen D."/>
            <person name="Krusor M."/>
            <person name="Yao A.I."/>
            <person name="Wu D."/>
            <person name="Madern D."/>
            <person name="Eisen J.A."/>
            <person name="Darling A.E."/>
            <person name="Facciotti M.T."/>
        </authorList>
    </citation>
    <scope>NUCLEOTIDE SEQUENCE [LARGE SCALE GENOMIC DNA]</scope>
    <source>
        <strain evidence="2 3">100A6</strain>
    </source>
</reference>
<dbReference type="AlphaFoldDB" id="M0M205"/>
<feature type="domain" description="N-acetyltransferase" evidence="1">
    <location>
        <begin position="29"/>
        <end position="186"/>
    </location>
</feature>
<keyword evidence="2" id="KW-0808">Transferase</keyword>
<comment type="caution">
    <text evidence="2">The sequence shown here is derived from an EMBL/GenBank/DDBJ whole genome shotgun (WGS) entry which is preliminary data.</text>
</comment>
<dbReference type="InterPro" id="IPR051908">
    <property type="entry name" value="Ribosomal_N-acetyltransferase"/>
</dbReference>
<protein>
    <submittedName>
        <fullName evidence="2">Acetyltransferase including N-acetylase of ribosomal protein-like protein</fullName>
    </submittedName>
</protein>
<dbReference type="Pfam" id="PF13302">
    <property type="entry name" value="Acetyltransf_3"/>
    <property type="match status" value="1"/>
</dbReference>
<evidence type="ECO:0000259" key="1">
    <source>
        <dbReference type="PROSITE" id="PS51186"/>
    </source>
</evidence>
<evidence type="ECO:0000313" key="2">
    <source>
        <dbReference type="EMBL" id="EMA38430.1"/>
    </source>
</evidence>
<dbReference type="GO" id="GO:0008999">
    <property type="term" value="F:protein-N-terminal-alanine acetyltransferase activity"/>
    <property type="evidence" value="ECO:0007669"/>
    <property type="project" value="TreeGrafter"/>
</dbReference>
<sequence length="208" mass="24604">MTPTLFPTRIETERLVFERFDHDTVDPFELYTFVTRDDWQGAATDHMPWFRFRRLDQLMAFIDRAERQRAEREGARYLLRTKDDHEIVGTTAYGPEWEERRAGSGIVLAERYWGREYGLERASVFVELTFERYDLDAYYTTCAADNRPSRRMIEKYVSKYGGRHEGLLRQHSSRPDGTVTDQHRFTILRGEYEAATGGGETMTFETEW</sequence>